<evidence type="ECO:0000313" key="3">
    <source>
        <dbReference type="Proteomes" id="UP000198823"/>
    </source>
</evidence>
<proteinExistence type="predicted"/>
<evidence type="ECO:0000256" key="1">
    <source>
        <dbReference type="SAM" id="SignalP"/>
    </source>
</evidence>
<keyword evidence="1" id="KW-0732">Signal</keyword>
<dbReference type="OrthoDB" id="2352213at2"/>
<sequence>MKRTAMIIGLAALILTGCSWELAETERAQNVNRAEAAALPAPEWKEAPPYYEGHPVNPQVTDDRLLRQPGGTVLDERGEAELLKAGNGKRITAGPVDLAVREAKLFRYYPDEELIGFYQMFTDEMGFPVAKLFVEVTNTGNHPIRFEPAAVLETDDGEKKLREDDIYLEGLGGEIRPGETRKGNVGFILEDGNAERLTVRTSDVMDKSGEKLTGGTEFDIRLE</sequence>
<evidence type="ECO:0008006" key="4">
    <source>
        <dbReference type="Google" id="ProtNLM"/>
    </source>
</evidence>
<organism evidence="2 3">
    <name type="scientific">Bhargavaea beijingensis</name>
    <dbReference type="NCBI Taxonomy" id="426756"/>
    <lineage>
        <taxon>Bacteria</taxon>
        <taxon>Bacillati</taxon>
        <taxon>Bacillota</taxon>
        <taxon>Bacilli</taxon>
        <taxon>Bacillales</taxon>
        <taxon>Caryophanaceae</taxon>
        <taxon>Bhargavaea</taxon>
    </lineage>
</organism>
<protein>
    <recommendedName>
        <fullName evidence="4">DUF4352 domain-containing protein</fullName>
    </recommendedName>
</protein>
<accession>A0A1G6Y7T7</accession>
<dbReference type="AlphaFoldDB" id="A0A1G6Y7T7"/>
<dbReference type="EMBL" id="FNAR01000001">
    <property type="protein sequence ID" value="SDD86430.1"/>
    <property type="molecule type" value="Genomic_DNA"/>
</dbReference>
<evidence type="ECO:0000313" key="2">
    <source>
        <dbReference type="EMBL" id="SDD86430.1"/>
    </source>
</evidence>
<dbReference type="RefSeq" id="WP_092093790.1">
    <property type="nucleotide sequence ID" value="NZ_FNAR01000001.1"/>
</dbReference>
<dbReference type="PROSITE" id="PS51257">
    <property type="entry name" value="PROKAR_LIPOPROTEIN"/>
    <property type="match status" value="1"/>
</dbReference>
<feature type="signal peptide" evidence="1">
    <location>
        <begin position="1"/>
        <end position="23"/>
    </location>
</feature>
<dbReference type="STRING" id="426756.SAMN04488126_101342"/>
<feature type="chain" id="PRO_5011443503" description="DUF4352 domain-containing protein" evidence="1">
    <location>
        <begin position="24"/>
        <end position="223"/>
    </location>
</feature>
<dbReference type="Proteomes" id="UP000198823">
    <property type="component" value="Unassembled WGS sequence"/>
</dbReference>
<gene>
    <name evidence="2" type="ORF">SAMN04488126_101342</name>
</gene>
<name>A0A1G6Y7T7_9BACL</name>
<reference evidence="2 3" key="1">
    <citation type="submission" date="2016-10" db="EMBL/GenBank/DDBJ databases">
        <authorList>
            <person name="de Groot N.N."/>
        </authorList>
    </citation>
    <scope>NUCLEOTIDE SEQUENCE [LARGE SCALE GENOMIC DNA]</scope>
    <source>
        <strain evidence="2 3">CGMCC 1.6762</strain>
    </source>
</reference>